<keyword evidence="1" id="KW-0472">Membrane</keyword>
<organism evidence="2 3">
    <name type="scientific">Candidatus Roizmanbacteria bacterium CG_4_10_14_0_8_um_filter_33_9</name>
    <dbReference type="NCBI Taxonomy" id="1974826"/>
    <lineage>
        <taxon>Bacteria</taxon>
        <taxon>Candidatus Roizmaniibacteriota</taxon>
    </lineage>
</organism>
<proteinExistence type="predicted"/>
<keyword evidence="1" id="KW-0812">Transmembrane</keyword>
<feature type="transmembrane region" description="Helical" evidence="1">
    <location>
        <begin position="9"/>
        <end position="27"/>
    </location>
</feature>
<feature type="transmembrane region" description="Helical" evidence="1">
    <location>
        <begin position="127"/>
        <end position="147"/>
    </location>
</feature>
<evidence type="ECO:0008006" key="4">
    <source>
        <dbReference type="Google" id="ProtNLM"/>
    </source>
</evidence>
<evidence type="ECO:0000313" key="3">
    <source>
        <dbReference type="Proteomes" id="UP000229401"/>
    </source>
</evidence>
<gene>
    <name evidence="2" type="ORF">COY87_04260</name>
</gene>
<dbReference type="AlphaFoldDB" id="A0A2M7QIJ1"/>
<name>A0A2M7QIJ1_9BACT</name>
<dbReference type="EMBL" id="PFLI01000142">
    <property type="protein sequence ID" value="PIY71806.1"/>
    <property type="molecule type" value="Genomic_DNA"/>
</dbReference>
<protein>
    <recommendedName>
        <fullName evidence="4">Glycosyltransferase RgtA/B/C/D-like domain-containing protein</fullName>
    </recommendedName>
</protein>
<comment type="caution">
    <text evidence="2">The sequence shown here is derived from an EMBL/GenBank/DDBJ whole genome shotgun (WGS) entry which is preliminary data.</text>
</comment>
<feature type="non-terminal residue" evidence="2">
    <location>
        <position position="158"/>
    </location>
</feature>
<dbReference type="Proteomes" id="UP000229401">
    <property type="component" value="Unassembled WGS sequence"/>
</dbReference>
<keyword evidence="1" id="KW-1133">Transmembrane helix</keyword>
<feature type="transmembrane region" description="Helical" evidence="1">
    <location>
        <begin position="92"/>
        <end position="115"/>
    </location>
</feature>
<evidence type="ECO:0000313" key="2">
    <source>
        <dbReference type="EMBL" id="PIY71806.1"/>
    </source>
</evidence>
<accession>A0A2M7QIJ1</accession>
<reference evidence="3" key="1">
    <citation type="submission" date="2017-09" db="EMBL/GenBank/DDBJ databases">
        <title>Depth-based differentiation of microbial function through sediment-hosted aquifers and enrichment of novel symbionts in the deep terrestrial subsurface.</title>
        <authorList>
            <person name="Probst A.J."/>
            <person name="Ladd B."/>
            <person name="Jarett J.K."/>
            <person name="Geller-Mcgrath D.E."/>
            <person name="Sieber C.M.K."/>
            <person name="Emerson J.B."/>
            <person name="Anantharaman K."/>
            <person name="Thomas B.C."/>
            <person name="Malmstrom R."/>
            <person name="Stieglmeier M."/>
            <person name="Klingl A."/>
            <person name="Woyke T."/>
            <person name="Ryan C.M."/>
            <person name="Banfield J.F."/>
        </authorList>
    </citation>
    <scope>NUCLEOTIDE SEQUENCE [LARGE SCALE GENOMIC DNA]</scope>
</reference>
<evidence type="ECO:0000256" key="1">
    <source>
        <dbReference type="SAM" id="Phobius"/>
    </source>
</evidence>
<sequence>MITTLIKKNIYIFILIFIVFILAIVNYKSGSFLSGWDTLHPEFDFSLNFNRLFFGVWRGEQGLGAPAGHAHMADLPRVIILWLSNFIFPISILRYLYIFACLLVGPLGIYFLIQYLFKEKSHQYTKLIAFLSSLFYLLNLSTIQQFYVPFEMFPTQYA</sequence>